<protein>
    <submittedName>
        <fullName evidence="2">Serine/threonine protein phosphatase 1</fullName>
    </submittedName>
</protein>
<dbReference type="GO" id="GO:0110154">
    <property type="term" value="P:RNA decapping"/>
    <property type="evidence" value="ECO:0007669"/>
    <property type="project" value="TreeGrafter"/>
</dbReference>
<dbReference type="Gene3D" id="3.60.21.10">
    <property type="match status" value="1"/>
</dbReference>
<feature type="domain" description="Serine/threonine specific protein phosphatases" evidence="1">
    <location>
        <begin position="82"/>
        <end position="87"/>
    </location>
</feature>
<keyword evidence="3" id="KW-1185">Reference proteome</keyword>
<dbReference type="EMBL" id="FOCI01000018">
    <property type="protein sequence ID" value="SEN49213.1"/>
    <property type="molecule type" value="Genomic_DNA"/>
</dbReference>
<gene>
    <name evidence="2" type="ORF">SAMN04488003_11851</name>
</gene>
<dbReference type="AlphaFoldDB" id="A0A1H8GYY3"/>
<dbReference type="InterPro" id="IPR004843">
    <property type="entry name" value="Calcineurin-like_PHP"/>
</dbReference>
<dbReference type="GO" id="GO:0005737">
    <property type="term" value="C:cytoplasm"/>
    <property type="evidence" value="ECO:0007669"/>
    <property type="project" value="TreeGrafter"/>
</dbReference>
<organism evidence="2 3">
    <name type="scientific">Loktanella fryxellensis</name>
    <dbReference type="NCBI Taxonomy" id="245187"/>
    <lineage>
        <taxon>Bacteria</taxon>
        <taxon>Pseudomonadati</taxon>
        <taxon>Pseudomonadota</taxon>
        <taxon>Alphaproteobacteria</taxon>
        <taxon>Rhodobacterales</taxon>
        <taxon>Roseobacteraceae</taxon>
        <taxon>Loktanella</taxon>
    </lineage>
</organism>
<dbReference type="Proteomes" id="UP000199585">
    <property type="component" value="Unassembled WGS sequence"/>
</dbReference>
<evidence type="ECO:0000259" key="1">
    <source>
        <dbReference type="PROSITE" id="PS00125"/>
    </source>
</evidence>
<dbReference type="RefSeq" id="WP_177174662.1">
    <property type="nucleotide sequence ID" value="NZ_FOCI01000018.1"/>
</dbReference>
<dbReference type="PANTHER" id="PTHR42850:SF4">
    <property type="entry name" value="ZINC-DEPENDENT ENDOPOLYPHOSPHATASE"/>
    <property type="match status" value="1"/>
</dbReference>
<sequence length="241" mass="26018">MKSLVRRLLGRPGPPPPVPYVPPAPDGILSVVGDVHGCAAQMHRLLAHLPGQIVLVGDIVDRGENVRRALELALDRPEVICLRGNHEEMLLNFLDDPLEKGPAWLRHGGLQTLASYGVKGDLVREALPHLRDALMTAMGDATIAWLRNRPLLHVSGTVGVTHAGADPARPLAVQDRALVWGHPDCARVPRQDGMWIVQGHVIVPVPDIRQSVIFVDTGAYAGGRLSAVILGDGDLRFVYAP</sequence>
<dbReference type="STRING" id="245187.SAMN04488003_11851"/>
<reference evidence="2 3" key="1">
    <citation type="submission" date="2016-10" db="EMBL/GenBank/DDBJ databases">
        <authorList>
            <person name="de Groot N.N."/>
        </authorList>
    </citation>
    <scope>NUCLEOTIDE SEQUENCE [LARGE SCALE GENOMIC DNA]</scope>
    <source>
        <strain evidence="2 3">DSM 16213</strain>
    </source>
</reference>
<dbReference type="PANTHER" id="PTHR42850">
    <property type="entry name" value="METALLOPHOSPHOESTERASE"/>
    <property type="match status" value="1"/>
</dbReference>
<dbReference type="InterPro" id="IPR029052">
    <property type="entry name" value="Metallo-depent_PP-like"/>
</dbReference>
<evidence type="ECO:0000313" key="3">
    <source>
        <dbReference type="Proteomes" id="UP000199585"/>
    </source>
</evidence>
<proteinExistence type="predicted"/>
<dbReference type="Pfam" id="PF00149">
    <property type="entry name" value="Metallophos"/>
    <property type="match status" value="1"/>
</dbReference>
<dbReference type="SUPFAM" id="SSF56300">
    <property type="entry name" value="Metallo-dependent phosphatases"/>
    <property type="match status" value="1"/>
</dbReference>
<name>A0A1H8GYY3_9RHOB</name>
<dbReference type="GO" id="GO:0008803">
    <property type="term" value="F:bis(5'-nucleosyl)-tetraphosphatase (symmetrical) activity"/>
    <property type="evidence" value="ECO:0007669"/>
    <property type="project" value="TreeGrafter"/>
</dbReference>
<dbReference type="PROSITE" id="PS00125">
    <property type="entry name" value="SER_THR_PHOSPHATASE"/>
    <property type="match status" value="1"/>
</dbReference>
<accession>A0A1H8GYY3</accession>
<dbReference type="InterPro" id="IPR006186">
    <property type="entry name" value="Ser/Thr-sp_prot-phosphatase"/>
</dbReference>
<dbReference type="InterPro" id="IPR050126">
    <property type="entry name" value="Ap4A_hydrolase"/>
</dbReference>
<evidence type="ECO:0000313" key="2">
    <source>
        <dbReference type="EMBL" id="SEN49213.1"/>
    </source>
</evidence>
<dbReference type="GO" id="GO:0016791">
    <property type="term" value="F:phosphatase activity"/>
    <property type="evidence" value="ECO:0007669"/>
    <property type="project" value="TreeGrafter"/>
</dbReference>